<dbReference type="RefSeq" id="WP_186912235.1">
    <property type="nucleotide sequence ID" value="NZ_JACOFV010000007.1"/>
</dbReference>
<evidence type="ECO:0000256" key="1">
    <source>
        <dbReference type="SAM" id="Phobius"/>
    </source>
</evidence>
<dbReference type="Proteomes" id="UP000634011">
    <property type="component" value="Unassembled WGS sequence"/>
</dbReference>
<evidence type="ECO:0000313" key="4">
    <source>
        <dbReference type="Proteomes" id="UP000634011"/>
    </source>
</evidence>
<feature type="transmembrane region" description="Helical" evidence="1">
    <location>
        <begin position="268"/>
        <end position="291"/>
    </location>
</feature>
<keyword evidence="3" id="KW-0012">Acyltransferase</keyword>
<comment type="caution">
    <text evidence="3">The sequence shown here is derived from an EMBL/GenBank/DDBJ whole genome shotgun (WGS) entry which is preliminary data.</text>
</comment>
<dbReference type="InterPro" id="IPR002656">
    <property type="entry name" value="Acyl_transf_3_dom"/>
</dbReference>
<feature type="domain" description="Acyltransferase 3" evidence="2">
    <location>
        <begin position="23"/>
        <end position="345"/>
    </location>
</feature>
<protein>
    <submittedName>
        <fullName evidence="3">Acyltransferase</fullName>
    </submittedName>
</protein>
<keyword evidence="1" id="KW-0472">Membrane</keyword>
<feature type="transmembrane region" description="Helical" evidence="1">
    <location>
        <begin position="173"/>
        <end position="195"/>
    </location>
</feature>
<gene>
    <name evidence="3" type="ORF">H8K32_09420</name>
</gene>
<dbReference type="GO" id="GO:0009103">
    <property type="term" value="P:lipopolysaccharide biosynthetic process"/>
    <property type="evidence" value="ECO:0007669"/>
    <property type="project" value="TreeGrafter"/>
</dbReference>
<evidence type="ECO:0000313" key="3">
    <source>
        <dbReference type="EMBL" id="MBC3862315.1"/>
    </source>
</evidence>
<accession>A0A923HFY8</accession>
<reference evidence="3" key="1">
    <citation type="submission" date="2020-08" db="EMBL/GenBank/DDBJ databases">
        <title>Novel species isolated from subtropical streams in China.</title>
        <authorList>
            <person name="Lu H."/>
        </authorList>
    </citation>
    <scope>NUCLEOTIDE SEQUENCE</scope>
    <source>
        <strain evidence="3">KACC 12607</strain>
    </source>
</reference>
<dbReference type="AlphaFoldDB" id="A0A923HFY8"/>
<feature type="transmembrane region" description="Helical" evidence="1">
    <location>
        <begin position="239"/>
        <end position="256"/>
    </location>
</feature>
<feature type="transmembrane region" description="Helical" evidence="1">
    <location>
        <begin position="44"/>
        <end position="66"/>
    </location>
</feature>
<feature type="transmembrane region" description="Helical" evidence="1">
    <location>
        <begin position="146"/>
        <end position="167"/>
    </location>
</feature>
<organism evidence="3 4">
    <name type="scientific">Undibacterium jejuense</name>
    <dbReference type="NCBI Taxonomy" id="1344949"/>
    <lineage>
        <taxon>Bacteria</taxon>
        <taxon>Pseudomonadati</taxon>
        <taxon>Pseudomonadota</taxon>
        <taxon>Betaproteobacteria</taxon>
        <taxon>Burkholderiales</taxon>
        <taxon>Oxalobacteraceae</taxon>
        <taxon>Undibacterium</taxon>
    </lineage>
</organism>
<dbReference type="InterPro" id="IPR050879">
    <property type="entry name" value="Acyltransferase_3"/>
</dbReference>
<keyword evidence="1" id="KW-1133">Transmembrane helix</keyword>
<feature type="transmembrane region" description="Helical" evidence="1">
    <location>
        <begin position="87"/>
        <end position="108"/>
    </location>
</feature>
<dbReference type="PANTHER" id="PTHR23028">
    <property type="entry name" value="ACETYLTRANSFERASE"/>
    <property type="match status" value="1"/>
</dbReference>
<dbReference type="EMBL" id="JACOFV010000007">
    <property type="protein sequence ID" value="MBC3862315.1"/>
    <property type="molecule type" value="Genomic_DNA"/>
</dbReference>
<keyword evidence="4" id="KW-1185">Reference proteome</keyword>
<keyword evidence="3" id="KW-0808">Transferase</keyword>
<dbReference type="GO" id="GO:0016020">
    <property type="term" value="C:membrane"/>
    <property type="evidence" value="ECO:0007669"/>
    <property type="project" value="TreeGrafter"/>
</dbReference>
<dbReference type="GO" id="GO:0016747">
    <property type="term" value="F:acyltransferase activity, transferring groups other than amino-acyl groups"/>
    <property type="evidence" value="ECO:0007669"/>
    <property type="project" value="InterPro"/>
</dbReference>
<evidence type="ECO:0000259" key="2">
    <source>
        <dbReference type="Pfam" id="PF01757"/>
    </source>
</evidence>
<sequence length="364" mass="41821">MKLKILDGQSSPFPAQMQDRLLALDGLRAISILLVILSHAGLGYIVPGGLGVTIFFFISGFIITRLMVSEWDRVGYVSIRKFYIRRFFRLMPALLIFILCALTVMQMASVNWRWVELGSVFFYFANYFGIFVGFSENALPSPLSITWSLAVEEHFYMIFPVMFAALIAVPKRFLSLVVFLLVLFLGWRIYLVYGLGLANLPDSRIYKATDTRADSILYGTALALLLVRKEFVFDLLKQKSVFVFGVLLMLISLFLRDENFRESYRYSLQGVALFLMFVNLVLVDGLISRILSSYPLVYIGKISYSLYLYHWLVYCLMALWMPSWSLPVKIIVMMTSSLLLADVSYRLIEKRFLVIGHRYVNDLA</sequence>
<feature type="transmembrane region" description="Helical" evidence="1">
    <location>
        <begin position="114"/>
        <end position="134"/>
    </location>
</feature>
<name>A0A923HFY8_9BURK</name>
<feature type="transmembrane region" description="Helical" evidence="1">
    <location>
        <begin position="311"/>
        <end position="341"/>
    </location>
</feature>
<dbReference type="Pfam" id="PF01757">
    <property type="entry name" value="Acyl_transf_3"/>
    <property type="match status" value="1"/>
</dbReference>
<feature type="transmembrane region" description="Helical" evidence="1">
    <location>
        <begin position="21"/>
        <end position="38"/>
    </location>
</feature>
<proteinExistence type="predicted"/>
<keyword evidence="1" id="KW-0812">Transmembrane</keyword>
<dbReference type="PANTHER" id="PTHR23028:SF53">
    <property type="entry name" value="ACYL_TRANSF_3 DOMAIN-CONTAINING PROTEIN"/>
    <property type="match status" value="1"/>
</dbReference>